<dbReference type="PANTHER" id="PTHR11496">
    <property type="entry name" value="ALCOHOL DEHYDROGENASE"/>
    <property type="match status" value="1"/>
</dbReference>
<dbReference type="Pfam" id="PF00171">
    <property type="entry name" value="Aldedh"/>
    <property type="match status" value="1"/>
</dbReference>
<dbReference type="PANTHER" id="PTHR11496:SF83">
    <property type="entry name" value="HYDROXYACID-OXOACID TRANSHYDROGENASE, MITOCHONDRIAL"/>
    <property type="match status" value="1"/>
</dbReference>
<dbReference type="SUPFAM" id="SSF56796">
    <property type="entry name" value="Dehydroquinate synthase-like"/>
    <property type="match status" value="1"/>
</dbReference>
<evidence type="ECO:0000313" key="7">
    <source>
        <dbReference type="Proteomes" id="UP000273655"/>
    </source>
</evidence>
<feature type="domain" description="Alcohol dehydrogenase iron-type/glycerol dehydrogenase GldA" evidence="5">
    <location>
        <begin position="357"/>
        <end position="507"/>
    </location>
</feature>
<dbReference type="Gene3D" id="3.40.309.10">
    <property type="entry name" value="Aldehyde Dehydrogenase, Chain A, domain 2"/>
    <property type="match status" value="1"/>
</dbReference>
<dbReference type="InterPro" id="IPR039697">
    <property type="entry name" value="Alcohol_dehydrogenase_Fe"/>
</dbReference>
<dbReference type="Gene3D" id="3.40.50.1970">
    <property type="match status" value="1"/>
</dbReference>
<dbReference type="InterPro" id="IPR015590">
    <property type="entry name" value="Aldehyde_DH_dom"/>
</dbReference>
<organism evidence="6 7">
    <name type="scientific">Salmonella enterica I</name>
    <dbReference type="NCBI Taxonomy" id="59201"/>
    <lineage>
        <taxon>Bacteria</taxon>
        <taxon>Pseudomonadati</taxon>
        <taxon>Pseudomonadota</taxon>
        <taxon>Gammaproteobacteria</taxon>
        <taxon>Enterobacterales</taxon>
        <taxon>Enterobacteriaceae</taxon>
        <taxon>Salmonella</taxon>
    </lineage>
</organism>
<dbReference type="InterPro" id="IPR016163">
    <property type="entry name" value="Ald_DH_C"/>
</dbReference>
<dbReference type="AlphaFoldDB" id="A0A3S4F5M8"/>
<dbReference type="FunFam" id="3.40.50.1970:FF:000003">
    <property type="entry name" value="Alcohol dehydrogenase, iron-containing"/>
    <property type="match status" value="1"/>
</dbReference>
<proteinExistence type="inferred from homology"/>
<comment type="cofactor">
    <cofactor evidence="1">
        <name>Fe cation</name>
        <dbReference type="ChEBI" id="CHEBI:24875"/>
    </cofactor>
</comment>
<dbReference type="EMBL" id="LR134148">
    <property type="protein sequence ID" value="VEA36088.1"/>
    <property type="molecule type" value="Genomic_DNA"/>
</dbReference>
<dbReference type="NCBIfam" id="NF011927">
    <property type="entry name" value="PRK15398.1"/>
    <property type="match status" value="1"/>
</dbReference>
<dbReference type="InterPro" id="IPR016161">
    <property type="entry name" value="Ald_DH/histidinol_DH"/>
</dbReference>
<evidence type="ECO:0000259" key="4">
    <source>
        <dbReference type="Pfam" id="PF00171"/>
    </source>
</evidence>
<dbReference type="SUPFAM" id="SSF53720">
    <property type="entry name" value="ALDH-like"/>
    <property type="match status" value="1"/>
</dbReference>
<sequence length="556" mass="60041">MVLFEYSPFGVIGSVAPSTNPTETIINNSISMLAAGNSVYFSPHPGAKKVSLKLISLIEEIAFRCCGIRNLVVTVAEPTFEATQQMMAHPRIAVLAITGGPGIVAMGMKSGKKVIGAGAGNPPCIVDETADLVKAAEDIINGASFDYNLPCIAEKSLIVVESVAERLVQQMQTFGALLLSPADTDKLRAACLPEGQANKKLVGKSPSAMLEAAGIAVPAKAPRLLIALVNADDPWVTSEQLMPMLPVVKVSDFDSALALALKVEEGLHHTAIMHSQKRVTPEPRGPHAANLDIRQKRPLLCRDRCRRRRLYHLHYRHANRRRDHVSAYFCPLPALRADQRLFYSLTEVAMNTFSLQTRLYSGQGSLAVLKRFTNKHIWIICDGFLARSPLLDTLRNALPADNRISVFSEITPDPTIHTVVQGIAQMQALQPQVVIGFGGGSAMDAAKAIVWFSQQSGINIETCVAIPTTSGTGSEVTSACVISDPDKGIKYPLFNNALYPDMAILDPELVVSVPPQITANTGMDVLTHAAGSVGLSARQRLYRRASGKSRPKLVFQ</sequence>
<evidence type="ECO:0000256" key="1">
    <source>
        <dbReference type="ARBA" id="ARBA00001962"/>
    </source>
</evidence>
<dbReference type="Gene3D" id="3.40.605.10">
    <property type="entry name" value="Aldehyde Dehydrogenase, Chain A, domain 1"/>
    <property type="match status" value="1"/>
</dbReference>
<keyword evidence="3" id="KW-0560">Oxidoreductase</keyword>
<reference evidence="6 7" key="1">
    <citation type="submission" date="2018-12" db="EMBL/GenBank/DDBJ databases">
        <authorList>
            <consortium name="Pathogen Informatics"/>
        </authorList>
    </citation>
    <scope>NUCLEOTIDE SEQUENCE [LARGE SCALE GENOMIC DNA]</scope>
    <source>
        <strain evidence="6 7">NCTC8271</strain>
    </source>
</reference>
<feature type="domain" description="Aldehyde dehydrogenase" evidence="4">
    <location>
        <begin position="3"/>
        <end position="270"/>
    </location>
</feature>
<name>A0A3S4F5M8_SALET</name>
<evidence type="ECO:0000256" key="2">
    <source>
        <dbReference type="ARBA" id="ARBA00007358"/>
    </source>
</evidence>
<dbReference type="InterPro" id="IPR001670">
    <property type="entry name" value="ADH_Fe/GldA"/>
</dbReference>
<evidence type="ECO:0000259" key="5">
    <source>
        <dbReference type="Pfam" id="PF00465"/>
    </source>
</evidence>
<evidence type="ECO:0000256" key="3">
    <source>
        <dbReference type="ARBA" id="ARBA00023002"/>
    </source>
</evidence>
<dbReference type="Proteomes" id="UP000273655">
    <property type="component" value="Chromosome 1"/>
</dbReference>
<dbReference type="GO" id="GO:0016620">
    <property type="term" value="F:oxidoreductase activity, acting on the aldehyde or oxo group of donors, NAD or NADP as acceptor"/>
    <property type="evidence" value="ECO:0007669"/>
    <property type="project" value="InterPro"/>
</dbReference>
<comment type="similarity">
    <text evidence="2">Belongs to the iron-containing alcohol dehydrogenase family.</text>
</comment>
<evidence type="ECO:0000313" key="6">
    <source>
        <dbReference type="EMBL" id="VEA36088.1"/>
    </source>
</evidence>
<dbReference type="GO" id="GO:0046872">
    <property type="term" value="F:metal ion binding"/>
    <property type="evidence" value="ECO:0007669"/>
    <property type="project" value="InterPro"/>
</dbReference>
<gene>
    <name evidence="6" type="primary">adhE_3</name>
    <name evidence="6" type="ORF">NCTC8271_02334</name>
</gene>
<dbReference type="GO" id="GO:0004022">
    <property type="term" value="F:alcohol dehydrogenase (NAD+) activity"/>
    <property type="evidence" value="ECO:0007669"/>
    <property type="project" value="TreeGrafter"/>
</dbReference>
<accession>A0A3S4F5M8</accession>
<dbReference type="InterPro" id="IPR016162">
    <property type="entry name" value="Ald_DH_N"/>
</dbReference>
<protein>
    <submittedName>
        <fullName evidence="6">Aldehyde dehydrogenase</fullName>
    </submittedName>
</protein>
<dbReference type="Pfam" id="PF00465">
    <property type="entry name" value="Fe-ADH"/>
    <property type="match status" value="1"/>
</dbReference>